<name>A0A022RVP4_ERYGU</name>
<reference evidence="4 5" key="1">
    <citation type="journal article" date="2013" name="Proc. Natl. Acad. Sci. U.S.A.">
        <title>Fine-scale variation in meiotic recombination in Mimulus inferred from population shotgun sequencing.</title>
        <authorList>
            <person name="Hellsten U."/>
            <person name="Wright K.M."/>
            <person name="Jenkins J."/>
            <person name="Shu S."/>
            <person name="Yuan Y."/>
            <person name="Wessler S.R."/>
            <person name="Schmutz J."/>
            <person name="Willis J.H."/>
            <person name="Rokhsar D.S."/>
        </authorList>
    </citation>
    <scope>NUCLEOTIDE SEQUENCE [LARGE SCALE GENOMIC DNA]</scope>
    <source>
        <strain evidence="5">cv. DUN x IM62</strain>
    </source>
</reference>
<evidence type="ECO:0000259" key="3">
    <source>
        <dbReference type="PROSITE" id="PS50102"/>
    </source>
</evidence>
<dbReference type="InterPro" id="IPR012677">
    <property type="entry name" value="Nucleotide-bd_a/b_plait_sf"/>
</dbReference>
<proteinExistence type="predicted"/>
<dbReference type="SUPFAM" id="SSF54928">
    <property type="entry name" value="RNA-binding domain, RBD"/>
    <property type="match status" value="1"/>
</dbReference>
<dbReference type="InterPro" id="IPR052462">
    <property type="entry name" value="SLIRP/GR-RBP-like"/>
</dbReference>
<dbReference type="GO" id="GO:0003729">
    <property type="term" value="F:mRNA binding"/>
    <property type="evidence" value="ECO:0000318"/>
    <property type="project" value="GO_Central"/>
</dbReference>
<dbReference type="InterPro" id="IPR035979">
    <property type="entry name" value="RBD_domain_sf"/>
</dbReference>
<protein>
    <recommendedName>
        <fullName evidence="3">RRM domain-containing protein</fullName>
    </recommendedName>
</protein>
<dbReference type="Pfam" id="PF00076">
    <property type="entry name" value="RRM_1"/>
    <property type="match status" value="1"/>
</dbReference>
<dbReference type="STRING" id="4155.A0A022RVP4"/>
<evidence type="ECO:0000313" key="4">
    <source>
        <dbReference type="EMBL" id="EYU43838.1"/>
    </source>
</evidence>
<dbReference type="EMBL" id="KI630229">
    <property type="protein sequence ID" value="EYU43838.1"/>
    <property type="molecule type" value="Genomic_DNA"/>
</dbReference>
<keyword evidence="5" id="KW-1185">Reference proteome</keyword>
<organism evidence="4 5">
    <name type="scientific">Erythranthe guttata</name>
    <name type="common">Yellow monkey flower</name>
    <name type="synonym">Mimulus guttatus</name>
    <dbReference type="NCBI Taxonomy" id="4155"/>
    <lineage>
        <taxon>Eukaryota</taxon>
        <taxon>Viridiplantae</taxon>
        <taxon>Streptophyta</taxon>
        <taxon>Embryophyta</taxon>
        <taxon>Tracheophyta</taxon>
        <taxon>Spermatophyta</taxon>
        <taxon>Magnoliopsida</taxon>
        <taxon>eudicotyledons</taxon>
        <taxon>Gunneridae</taxon>
        <taxon>Pentapetalae</taxon>
        <taxon>asterids</taxon>
        <taxon>lamiids</taxon>
        <taxon>Lamiales</taxon>
        <taxon>Phrymaceae</taxon>
        <taxon>Erythranthe</taxon>
    </lineage>
</organism>
<dbReference type="GO" id="GO:0005737">
    <property type="term" value="C:cytoplasm"/>
    <property type="evidence" value="ECO:0000318"/>
    <property type="project" value="GO_Central"/>
</dbReference>
<feature type="domain" description="RRM" evidence="3">
    <location>
        <begin position="80"/>
        <end position="158"/>
    </location>
</feature>
<evidence type="ECO:0000256" key="1">
    <source>
        <dbReference type="ARBA" id="ARBA00022884"/>
    </source>
</evidence>
<gene>
    <name evidence="4" type="ORF">MIMGU_mgv1a014975mg</name>
</gene>
<accession>A0A022RVP4</accession>
<evidence type="ECO:0000256" key="2">
    <source>
        <dbReference type="PROSITE-ProRule" id="PRU00176"/>
    </source>
</evidence>
<dbReference type="Proteomes" id="UP000030748">
    <property type="component" value="Unassembled WGS sequence"/>
</dbReference>
<dbReference type="OrthoDB" id="272703at2759"/>
<dbReference type="PANTHER" id="PTHR48027">
    <property type="entry name" value="HETEROGENEOUS NUCLEAR RIBONUCLEOPROTEIN 87F-RELATED"/>
    <property type="match status" value="1"/>
</dbReference>
<dbReference type="eggNOG" id="KOG0118">
    <property type="taxonomic scope" value="Eukaryota"/>
</dbReference>
<keyword evidence="1 2" id="KW-0694">RNA-binding</keyword>
<dbReference type="PROSITE" id="PS50102">
    <property type="entry name" value="RRM"/>
    <property type="match status" value="1"/>
</dbReference>
<dbReference type="InterPro" id="IPR000504">
    <property type="entry name" value="RRM_dom"/>
</dbReference>
<dbReference type="PhylomeDB" id="A0A022RVP4"/>
<dbReference type="AlphaFoldDB" id="A0A022RVP4"/>
<sequence>MALFCPPCKPPIPCPKSHRNYAIRTPFTAITSIPRNPNSEFLKISISAPAKLIDSFIHKNKPSSSLSYPGELDKGASSNVIIFIKGLAQSTSEGGLKSEFSRFGEVSRVKIVSDKKTKQPLGFAYVWFAREDHAQAAVDEMNGHFFEGRFIRVAFAKPGSCKARSEPSPYKF</sequence>
<dbReference type="KEGG" id="egt:105949482"/>
<dbReference type="Gene3D" id="3.30.70.330">
    <property type="match status" value="1"/>
</dbReference>
<evidence type="ECO:0000313" key="5">
    <source>
        <dbReference type="Proteomes" id="UP000030748"/>
    </source>
</evidence>
<dbReference type="SMART" id="SM00360">
    <property type="entry name" value="RRM"/>
    <property type="match status" value="1"/>
</dbReference>